<dbReference type="Pfam" id="PF13508">
    <property type="entry name" value="Acetyltransf_7"/>
    <property type="match status" value="1"/>
</dbReference>
<evidence type="ECO:0000256" key="2">
    <source>
        <dbReference type="ARBA" id="ARBA00023315"/>
    </source>
</evidence>
<dbReference type="EMBL" id="JAERWL010000011">
    <property type="protein sequence ID" value="MBM9477591.1"/>
    <property type="molecule type" value="Genomic_DNA"/>
</dbReference>
<sequence>MEIAVSDGDVDVAELTALYDAVGWTAYTRDPAGLLAAVTGSSRVVLARRGAALVGLARVITDGASICYLQDLLVHPDDQRTGIGGRLVRAVLEPYAHVRQTVLLTDDDPAVGMFYRALGFAETREHGDGTLRAFVRVLPPS</sequence>
<dbReference type="AlphaFoldDB" id="A0A938YH53"/>
<evidence type="ECO:0000313" key="4">
    <source>
        <dbReference type="EMBL" id="MBM9477591.1"/>
    </source>
</evidence>
<evidence type="ECO:0000313" key="5">
    <source>
        <dbReference type="Proteomes" id="UP000663801"/>
    </source>
</evidence>
<dbReference type="InterPro" id="IPR045039">
    <property type="entry name" value="NSI-like"/>
</dbReference>
<dbReference type="PANTHER" id="PTHR43626:SF4">
    <property type="entry name" value="GCN5-RELATED N-ACETYLTRANSFERASE 2, CHLOROPLASTIC"/>
    <property type="match status" value="1"/>
</dbReference>
<dbReference type="PROSITE" id="PS51186">
    <property type="entry name" value="GNAT"/>
    <property type="match status" value="1"/>
</dbReference>
<dbReference type="PANTHER" id="PTHR43626">
    <property type="entry name" value="ACYL-COA N-ACYLTRANSFERASE"/>
    <property type="match status" value="1"/>
</dbReference>
<feature type="domain" description="N-acetyltransferase" evidence="3">
    <location>
        <begin position="3"/>
        <end position="141"/>
    </location>
</feature>
<keyword evidence="1" id="KW-0808">Transferase</keyword>
<evidence type="ECO:0000259" key="3">
    <source>
        <dbReference type="PROSITE" id="PS51186"/>
    </source>
</evidence>
<dbReference type="CDD" id="cd04301">
    <property type="entry name" value="NAT_SF"/>
    <property type="match status" value="1"/>
</dbReference>
<name>A0A938YH53_9ACTN</name>
<reference evidence="4" key="1">
    <citation type="submission" date="2021-01" db="EMBL/GenBank/DDBJ databases">
        <title>KCTC 19127 draft genome.</title>
        <authorList>
            <person name="An D."/>
        </authorList>
    </citation>
    <scope>NUCLEOTIDE SEQUENCE</scope>
    <source>
        <strain evidence="4">KCTC 19127</strain>
    </source>
</reference>
<accession>A0A938YH53</accession>
<proteinExistence type="predicted"/>
<gene>
    <name evidence="4" type="ORF">JL107_14160</name>
</gene>
<keyword evidence="5" id="KW-1185">Reference proteome</keyword>
<protein>
    <submittedName>
        <fullName evidence="4">GNAT family N-acetyltransferase</fullName>
    </submittedName>
</protein>
<dbReference type="GO" id="GO:0005737">
    <property type="term" value="C:cytoplasm"/>
    <property type="evidence" value="ECO:0007669"/>
    <property type="project" value="TreeGrafter"/>
</dbReference>
<dbReference type="GO" id="GO:0008080">
    <property type="term" value="F:N-acetyltransferase activity"/>
    <property type="evidence" value="ECO:0007669"/>
    <property type="project" value="InterPro"/>
</dbReference>
<dbReference type="InterPro" id="IPR016181">
    <property type="entry name" value="Acyl_CoA_acyltransferase"/>
</dbReference>
<organism evidence="4 5">
    <name type="scientific">Nakamurella flavida</name>
    <dbReference type="NCBI Taxonomy" id="363630"/>
    <lineage>
        <taxon>Bacteria</taxon>
        <taxon>Bacillati</taxon>
        <taxon>Actinomycetota</taxon>
        <taxon>Actinomycetes</taxon>
        <taxon>Nakamurellales</taxon>
        <taxon>Nakamurellaceae</taxon>
        <taxon>Nakamurella</taxon>
    </lineage>
</organism>
<dbReference type="SUPFAM" id="SSF55729">
    <property type="entry name" value="Acyl-CoA N-acyltransferases (Nat)"/>
    <property type="match status" value="1"/>
</dbReference>
<evidence type="ECO:0000256" key="1">
    <source>
        <dbReference type="ARBA" id="ARBA00022679"/>
    </source>
</evidence>
<dbReference type="Proteomes" id="UP000663801">
    <property type="component" value="Unassembled WGS sequence"/>
</dbReference>
<dbReference type="Gene3D" id="3.40.630.30">
    <property type="match status" value="1"/>
</dbReference>
<dbReference type="InterPro" id="IPR000182">
    <property type="entry name" value="GNAT_dom"/>
</dbReference>
<comment type="caution">
    <text evidence="4">The sequence shown here is derived from an EMBL/GenBank/DDBJ whole genome shotgun (WGS) entry which is preliminary data.</text>
</comment>
<keyword evidence="2" id="KW-0012">Acyltransferase</keyword>